<sequence>MRVLRRGLDRSELDRIGSVWQAPGFVATLVSVFCAFGGWALLMPVVPLEVIRAGGSDGAAGLATGAFMASTVLTQAVTPRVLRRVGYFPVMCGAGLFLGLPALVHLLSLDPVTVLVVAVVRGVGFGSVTVAESALLAELVPARLLGRSSGIFGAVIGVAELVGFPLGVQLGGAVWVVAAAVSVVGAVAALWVPLIRPAPRETAAEAADRGAVPTWHLVAVPAFGMCTIAMGFGALSTFTAPAVGRIDPVAATTVAGVTLSVIGAAQLGMRLVSGWWADRVGEPGHLAPYGQAAGVLGLVVVAGTLATGPHGAVLVACVLVAAVLFGGGFGVLQTDSLLMMFHRLPAAKVSEASAVWNMSFDSGTGIGAVVLGAVVSLAGYPGGFLAAAVLVATGGVALVLDRVLGRHRMRRARPTPDLPERHGSQ</sequence>
<reference evidence="6 7" key="1">
    <citation type="submission" date="2018-01" db="EMBL/GenBank/DDBJ databases">
        <title>Twenty Corynebacterium bovis Genomes.</title>
        <authorList>
            <person name="Gulvik C.A."/>
        </authorList>
    </citation>
    <scope>NUCLEOTIDE SEQUENCE [LARGE SCALE GENOMIC DNA]</scope>
    <source>
        <strain evidence="6 7">F6900</strain>
    </source>
</reference>
<dbReference type="InterPro" id="IPR036259">
    <property type="entry name" value="MFS_trans_sf"/>
</dbReference>
<evidence type="ECO:0000259" key="5">
    <source>
        <dbReference type="PROSITE" id="PS50850"/>
    </source>
</evidence>
<evidence type="ECO:0000256" key="1">
    <source>
        <dbReference type="ARBA" id="ARBA00004651"/>
    </source>
</evidence>
<evidence type="ECO:0000256" key="2">
    <source>
        <dbReference type="ARBA" id="ARBA00022692"/>
    </source>
</evidence>
<dbReference type="Pfam" id="PF07690">
    <property type="entry name" value="MFS_1"/>
    <property type="match status" value="1"/>
</dbReference>
<dbReference type="PANTHER" id="PTHR23531">
    <property type="entry name" value="QUINOLENE RESISTANCE PROTEIN NORA"/>
    <property type="match status" value="1"/>
</dbReference>
<dbReference type="InterPro" id="IPR020846">
    <property type="entry name" value="MFS_dom"/>
</dbReference>
<feature type="domain" description="Major facilitator superfamily (MFS) profile" evidence="5">
    <location>
        <begin position="1"/>
        <end position="406"/>
    </location>
</feature>
<dbReference type="PROSITE" id="PS50850">
    <property type="entry name" value="MFS"/>
    <property type="match status" value="1"/>
</dbReference>
<evidence type="ECO:0000256" key="3">
    <source>
        <dbReference type="ARBA" id="ARBA00022989"/>
    </source>
</evidence>
<comment type="subcellular location">
    <subcellularLocation>
        <location evidence="1">Cell membrane</location>
        <topology evidence="1">Multi-pass membrane protein</topology>
    </subcellularLocation>
</comment>
<comment type="caution">
    <text evidence="6">The sequence shown here is derived from an EMBL/GenBank/DDBJ whole genome shotgun (WGS) entry which is preliminary data.</text>
</comment>
<accession>A0A3R8R767</accession>
<dbReference type="InterPro" id="IPR011701">
    <property type="entry name" value="MFS"/>
</dbReference>
<dbReference type="AlphaFoldDB" id="A0A3R8R767"/>
<keyword evidence="2" id="KW-0812">Transmembrane</keyword>
<keyword evidence="4" id="KW-0472">Membrane</keyword>
<proteinExistence type="predicted"/>
<name>A0A3R8R767_9CORY</name>
<dbReference type="PANTHER" id="PTHR23531:SF1">
    <property type="entry name" value="QUINOLENE RESISTANCE PROTEIN NORA"/>
    <property type="match status" value="1"/>
</dbReference>
<dbReference type="GO" id="GO:0005886">
    <property type="term" value="C:plasma membrane"/>
    <property type="evidence" value="ECO:0007669"/>
    <property type="project" value="UniProtKB-SubCell"/>
</dbReference>
<keyword evidence="3" id="KW-1133">Transmembrane helix</keyword>
<dbReference type="Gene3D" id="1.20.1250.20">
    <property type="entry name" value="MFS general substrate transporter like domains"/>
    <property type="match status" value="2"/>
</dbReference>
<dbReference type="GO" id="GO:0022857">
    <property type="term" value="F:transmembrane transporter activity"/>
    <property type="evidence" value="ECO:0007669"/>
    <property type="project" value="InterPro"/>
</dbReference>
<organism evidence="6 7">
    <name type="scientific">Corynebacterium bovis</name>
    <dbReference type="NCBI Taxonomy" id="36808"/>
    <lineage>
        <taxon>Bacteria</taxon>
        <taxon>Bacillati</taxon>
        <taxon>Actinomycetota</taxon>
        <taxon>Actinomycetes</taxon>
        <taxon>Mycobacteriales</taxon>
        <taxon>Corynebacteriaceae</taxon>
        <taxon>Corynebacterium</taxon>
    </lineage>
</organism>
<dbReference type="SUPFAM" id="SSF103473">
    <property type="entry name" value="MFS general substrate transporter"/>
    <property type="match status" value="1"/>
</dbReference>
<evidence type="ECO:0000256" key="4">
    <source>
        <dbReference type="ARBA" id="ARBA00023136"/>
    </source>
</evidence>
<evidence type="ECO:0000313" key="6">
    <source>
        <dbReference type="EMBL" id="RRO87047.1"/>
    </source>
</evidence>
<evidence type="ECO:0000313" key="7">
    <source>
        <dbReference type="Proteomes" id="UP000276526"/>
    </source>
</evidence>
<dbReference type="OrthoDB" id="5189108at2"/>
<dbReference type="Proteomes" id="UP000276526">
    <property type="component" value="Unassembled WGS sequence"/>
</dbReference>
<protein>
    <submittedName>
        <fullName evidence="6">MFS transporter</fullName>
    </submittedName>
</protein>
<dbReference type="InterPro" id="IPR052714">
    <property type="entry name" value="MFS_Exporter"/>
</dbReference>
<dbReference type="EMBL" id="PQNK01000005">
    <property type="protein sequence ID" value="RRO87047.1"/>
    <property type="molecule type" value="Genomic_DNA"/>
</dbReference>
<gene>
    <name evidence="6" type="ORF">CXF48_04235</name>
</gene>